<dbReference type="PANTHER" id="PTHR24092">
    <property type="entry name" value="PROBABLE PHOSPHOLIPID-TRANSPORTING ATPASE"/>
    <property type="match status" value="1"/>
</dbReference>
<keyword evidence="3" id="KW-1133">Transmembrane helix</keyword>
<evidence type="ECO:0000313" key="5">
    <source>
        <dbReference type="EMBL" id="WOH13551.1"/>
    </source>
</evidence>
<feature type="domain" description="P-type ATPase N-terminal" evidence="4">
    <location>
        <begin position="99"/>
        <end position="127"/>
    </location>
</feature>
<keyword evidence="3" id="KW-0812">Transmembrane</keyword>
<reference evidence="5" key="1">
    <citation type="journal article" date="2016" name="Nat. Genet.">
        <title>A high-quality carrot genome assembly provides new insights into carotenoid accumulation and asterid genome evolution.</title>
        <authorList>
            <person name="Iorizzo M."/>
            <person name="Ellison S."/>
            <person name="Senalik D."/>
            <person name="Zeng P."/>
            <person name="Satapoomin P."/>
            <person name="Huang J."/>
            <person name="Bowman M."/>
            <person name="Iovene M."/>
            <person name="Sanseverino W."/>
            <person name="Cavagnaro P."/>
            <person name="Yildiz M."/>
            <person name="Macko-Podgorni A."/>
            <person name="Moranska E."/>
            <person name="Grzebelus E."/>
            <person name="Grzebelus D."/>
            <person name="Ashrafi H."/>
            <person name="Zheng Z."/>
            <person name="Cheng S."/>
            <person name="Spooner D."/>
            <person name="Van Deynze A."/>
            <person name="Simon P."/>
        </authorList>
    </citation>
    <scope>NUCLEOTIDE SEQUENCE</scope>
    <source>
        <tissue evidence="5">Leaf</tissue>
    </source>
</reference>
<dbReference type="PANTHER" id="PTHR24092:SF180">
    <property type="entry name" value="PHOSPHOLIPID-TRANSPORTING ATPASE DNF1-RELATED"/>
    <property type="match status" value="1"/>
</dbReference>
<keyword evidence="2" id="KW-0813">Transport</keyword>
<dbReference type="GO" id="GO:0140326">
    <property type="term" value="F:ATPase-coupled intramembrane lipid transporter activity"/>
    <property type="evidence" value="ECO:0007669"/>
    <property type="project" value="TreeGrafter"/>
</dbReference>
<dbReference type="EMBL" id="CP093350">
    <property type="protein sequence ID" value="WOH13551.1"/>
    <property type="molecule type" value="Genomic_DNA"/>
</dbReference>
<name>A0AAF1BFE7_DAUCS</name>
<dbReference type="AlphaFoldDB" id="A0AAF1BFE7"/>
<dbReference type="Pfam" id="PF16209">
    <property type="entry name" value="PhoLip_ATPase_N"/>
    <property type="match status" value="1"/>
</dbReference>
<evidence type="ECO:0000256" key="1">
    <source>
        <dbReference type="ARBA" id="ARBA00004308"/>
    </source>
</evidence>
<sequence length="207" mass="23867">MAHWRNTHRSRNGAAYNTLTPSRTIQLGRVTPQAPGNRTYCGEFSYSTYTYTLLDTESMFVLYTIGCHFLSNFIMYKFVFCSHLGCDFQWDFRLCSQWQFRRLANCYFLMISLLSFTPVSPVSPYTNVAPLAIVLIVSLIKEAFEDWSINNSAIDLLQDQKWESVPWKKLQVGDIVRLLVFLPFYFQDGLFPADLLFLATSNPDGVC</sequence>
<evidence type="ECO:0000256" key="3">
    <source>
        <dbReference type="SAM" id="Phobius"/>
    </source>
</evidence>
<dbReference type="GO" id="GO:0005802">
    <property type="term" value="C:trans-Golgi network"/>
    <property type="evidence" value="ECO:0007669"/>
    <property type="project" value="TreeGrafter"/>
</dbReference>
<comment type="subcellular location">
    <subcellularLocation>
        <location evidence="1">Endomembrane system</location>
    </subcellularLocation>
</comment>
<dbReference type="GO" id="GO:0045332">
    <property type="term" value="P:phospholipid translocation"/>
    <property type="evidence" value="ECO:0007669"/>
    <property type="project" value="TreeGrafter"/>
</dbReference>
<dbReference type="GO" id="GO:0005886">
    <property type="term" value="C:plasma membrane"/>
    <property type="evidence" value="ECO:0007669"/>
    <property type="project" value="TreeGrafter"/>
</dbReference>
<feature type="transmembrane region" description="Helical" evidence="3">
    <location>
        <begin position="60"/>
        <end position="79"/>
    </location>
</feature>
<reference evidence="5" key="2">
    <citation type="submission" date="2022-03" db="EMBL/GenBank/DDBJ databases">
        <title>Draft title - Genomic analysis of global carrot germplasm unveils the trajectory of domestication and the origin of high carotenoid orange carrot.</title>
        <authorList>
            <person name="Iorizzo M."/>
            <person name="Ellison S."/>
            <person name="Senalik D."/>
            <person name="Macko-Podgorni A."/>
            <person name="Grzebelus D."/>
            <person name="Bostan H."/>
            <person name="Rolling W."/>
            <person name="Curaba J."/>
            <person name="Simon P."/>
        </authorList>
    </citation>
    <scope>NUCLEOTIDE SEQUENCE</scope>
    <source>
        <tissue evidence="5">Leaf</tissue>
    </source>
</reference>
<evidence type="ECO:0000259" key="4">
    <source>
        <dbReference type="Pfam" id="PF16209"/>
    </source>
</evidence>
<protein>
    <recommendedName>
        <fullName evidence="4">P-type ATPase N-terminal domain-containing protein</fullName>
    </recommendedName>
</protein>
<dbReference type="GO" id="GO:0000139">
    <property type="term" value="C:Golgi membrane"/>
    <property type="evidence" value="ECO:0007669"/>
    <property type="project" value="GOC"/>
</dbReference>
<keyword evidence="3" id="KW-0472">Membrane</keyword>
<evidence type="ECO:0000313" key="6">
    <source>
        <dbReference type="Proteomes" id="UP000077755"/>
    </source>
</evidence>
<proteinExistence type="predicted"/>
<dbReference type="Proteomes" id="UP000077755">
    <property type="component" value="Chromosome 8"/>
</dbReference>
<gene>
    <name evidence="5" type="ORF">DCAR_0833061</name>
</gene>
<keyword evidence="6" id="KW-1185">Reference proteome</keyword>
<accession>A0AAF1BFE7</accession>
<dbReference type="InterPro" id="IPR032631">
    <property type="entry name" value="P-type_ATPase_N"/>
</dbReference>
<evidence type="ECO:0000256" key="2">
    <source>
        <dbReference type="ARBA" id="ARBA00022448"/>
    </source>
</evidence>
<dbReference type="GO" id="GO:0048194">
    <property type="term" value="P:Golgi vesicle budding"/>
    <property type="evidence" value="ECO:0007669"/>
    <property type="project" value="TreeGrafter"/>
</dbReference>
<feature type="transmembrane region" description="Helical" evidence="3">
    <location>
        <begin position="100"/>
        <end position="119"/>
    </location>
</feature>
<organism evidence="5 6">
    <name type="scientific">Daucus carota subsp. sativus</name>
    <name type="common">Carrot</name>
    <dbReference type="NCBI Taxonomy" id="79200"/>
    <lineage>
        <taxon>Eukaryota</taxon>
        <taxon>Viridiplantae</taxon>
        <taxon>Streptophyta</taxon>
        <taxon>Embryophyta</taxon>
        <taxon>Tracheophyta</taxon>
        <taxon>Spermatophyta</taxon>
        <taxon>Magnoliopsida</taxon>
        <taxon>eudicotyledons</taxon>
        <taxon>Gunneridae</taxon>
        <taxon>Pentapetalae</taxon>
        <taxon>asterids</taxon>
        <taxon>campanulids</taxon>
        <taxon>Apiales</taxon>
        <taxon>Apiaceae</taxon>
        <taxon>Apioideae</taxon>
        <taxon>Scandiceae</taxon>
        <taxon>Daucinae</taxon>
        <taxon>Daucus</taxon>
        <taxon>Daucus sect. Daucus</taxon>
    </lineage>
</organism>